<gene>
    <name evidence="1" type="ORF">IGS68_34275</name>
</gene>
<accession>A0ABX7BHU9</accession>
<dbReference type="EMBL" id="CP067423">
    <property type="protein sequence ID" value="QQP93955.1"/>
    <property type="molecule type" value="Genomic_DNA"/>
</dbReference>
<geneLocation type="plasmid" evidence="1 2">
    <name>pTT6-3</name>
</geneLocation>
<evidence type="ECO:0000313" key="1">
    <source>
        <dbReference type="EMBL" id="QQP93955.1"/>
    </source>
</evidence>
<keyword evidence="2" id="KW-1185">Reference proteome</keyword>
<organism evidence="1 2">
    <name type="scientific">Skermanella cutis</name>
    <dbReference type="NCBI Taxonomy" id="2775420"/>
    <lineage>
        <taxon>Bacteria</taxon>
        <taxon>Pseudomonadati</taxon>
        <taxon>Pseudomonadota</taxon>
        <taxon>Alphaproteobacteria</taxon>
        <taxon>Rhodospirillales</taxon>
        <taxon>Azospirillaceae</taxon>
        <taxon>Skermanella</taxon>
    </lineage>
</organism>
<sequence>MSAPTSVNSRDDFAQWAIERTKSILTEQGSELASAARCGDDARMGEAANALGQSIIDALLETFDGLIDDDRD</sequence>
<name>A0ABX7BHU9_9PROT</name>
<evidence type="ECO:0000313" key="2">
    <source>
        <dbReference type="Proteomes" id="UP000595197"/>
    </source>
</evidence>
<dbReference type="Proteomes" id="UP000595197">
    <property type="component" value="Plasmid pTT6-3"/>
</dbReference>
<protein>
    <submittedName>
        <fullName evidence="1">Uncharacterized protein</fullName>
    </submittedName>
</protein>
<reference evidence="1" key="1">
    <citation type="submission" date="2021-02" db="EMBL/GenBank/DDBJ databases">
        <title>Skermanella TT6 skin isolate.</title>
        <authorList>
            <person name="Lee K."/>
            <person name="Ganzorig M."/>
        </authorList>
    </citation>
    <scope>NUCLEOTIDE SEQUENCE</scope>
    <source>
        <strain evidence="1">TT6</strain>
    </source>
</reference>
<keyword evidence="1" id="KW-0614">Plasmid</keyword>
<proteinExistence type="predicted"/>